<sequence>MGADKCHSDQGLRLPERAVLTAILRNLHEGNAAFLQKSPKFSEPQLGAESPVFFSKPSVNILISARREPVNLQAEMATDPQMFGRLTAPKNSVIP</sequence>
<proteinExistence type="predicted"/>
<dbReference type="EMBL" id="BAAAPC010000014">
    <property type="protein sequence ID" value="GAA2003598.1"/>
    <property type="molecule type" value="Genomic_DNA"/>
</dbReference>
<evidence type="ECO:0000313" key="2">
    <source>
        <dbReference type="Proteomes" id="UP001501585"/>
    </source>
</evidence>
<gene>
    <name evidence="1" type="ORF">GCM10009799_33380</name>
</gene>
<evidence type="ECO:0000313" key="1">
    <source>
        <dbReference type="EMBL" id="GAA2003598.1"/>
    </source>
</evidence>
<reference evidence="2" key="1">
    <citation type="journal article" date="2019" name="Int. J. Syst. Evol. Microbiol.">
        <title>The Global Catalogue of Microorganisms (GCM) 10K type strain sequencing project: providing services to taxonomists for standard genome sequencing and annotation.</title>
        <authorList>
            <consortium name="The Broad Institute Genomics Platform"/>
            <consortium name="The Broad Institute Genome Sequencing Center for Infectious Disease"/>
            <person name="Wu L."/>
            <person name="Ma J."/>
        </authorList>
    </citation>
    <scope>NUCLEOTIDE SEQUENCE [LARGE SCALE GENOMIC DNA]</scope>
    <source>
        <strain evidence="2">JCM 15313</strain>
    </source>
</reference>
<keyword evidence="2" id="KW-1185">Reference proteome</keyword>
<name>A0ABP5ENQ2_9ACTN</name>
<dbReference type="Proteomes" id="UP001501585">
    <property type="component" value="Unassembled WGS sequence"/>
</dbReference>
<organism evidence="1 2">
    <name type="scientific">Nocardiopsis rhodophaea</name>
    <dbReference type="NCBI Taxonomy" id="280238"/>
    <lineage>
        <taxon>Bacteria</taxon>
        <taxon>Bacillati</taxon>
        <taxon>Actinomycetota</taxon>
        <taxon>Actinomycetes</taxon>
        <taxon>Streptosporangiales</taxon>
        <taxon>Nocardiopsidaceae</taxon>
        <taxon>Nocardiopsis</taxon>
    </lineage>
</organism>
<comment type="caution">
    <text evidence="1">The sequence shown here is derived from an EMBL/GenBank/DDBJ whole genome shotgun (WGS) entry which is preliminary data.</text>
</comment>
<protein>
    <submittedName>
        <fullName evidence="1">Uncharacterized protein</fullName>
    </submittedName>
</protein>
<accession>A0ABP5ENQ2</accession>